<evidence type="ECO:0000256" key="6">
    <source>
        <dbReference type="ARBA" id="ARBA00023136"/>
    </source>
</evidence>
<evidence type="ECO:0000259" key="8">
    <source>
        <dbReference type="Pfam" id="PF02706"/>
    </source>
</evidence>
<evidence type="ECO:0000256" key="2">
    <source>
        <dbReference type="ARBA" id="ARBA00006683"/>
    </source>
</evidence>
<feature type="compositionally biased region" description="Low complexity" evidence="7">
    <location>
        <begin position="509"/>
        <end position="520"/>
    </location>
</feature>
<dbReference type="AlphaFoldDB" id="A0A8J3T0Y4"/>
<evidence type="ECO:0000313" key="9">
    <source>
        <dbReference type="EMBL" id="GIH99088.1"/>
    </source>
</evidence>
<keyword evidence="3" id="KW-1003">Cell membrane</keyword>
<evidence type="ECO:0000313" key="10">
    <source>
        <dbReference type="Proteomes" id="UP000634476"/>
    </source>
</evidence>
<evidence type="ECO:0000256" key="3">
    <source>
        <dbReference type="ARBA" id="ARBA00022475"/>
    </source>
</evidence>
<feature type="region of interest" description="Disordered" evidence="7">
    <location>
        <begin position="334"/>
        <end position="366"/>
    </location>
</feature>
<comment type="subcellular location">
    <subcellularLocation>
        <location evidence="1">Cell membrane</location>
        <topology evidence="1">Multi-pass membrane protein</topology>
    </subcellularLocation>
</comment>
<dbReference type="GO" id="GO:0005886">
    <property type="term" value="C:plasma membrane"/>
    <property type="evidence" value="ECO:0007669"/>
    <property type="project" value="UniProtKB-SubCell"/>
</dbReference>
<dbReference type="InterPro" id="IPR003856">
    <property type="entry name" value="LPS_length_determ_N"/>
</dbReference>
<dbReference type="InterPro" id="IPR050445">
    <property type="entry name" value="Bact_polysacc_biosynth/exp"/>
</dbReference>
<keyword evidence="10" id="KW-1185">Reference proteome</keyword>
<dbReference type="Pfam" id="PF02706">
    <property type="entry name" value="Wzz"/>
    <property type="match status" value="1"/>
</dbReference>
<organism evidence="9 10">
    <name type="scientific">Planobispora takensis</name>
    <dbReference type="NCBI Taxonomy" id="1367882"/>
    <lineage>
        <taxon>Bacteria</taxon>
        <taxon>Bacillati</taxon>
        <taxon>Actinomycetota</taxon>
        <taxon>Actinomycetes</taxon>
        <taxon>Streptosporangiales</taxon>
        <taxon>Streptosporangiaceae</taxon>
        <taxon>Planobispora</taxon>
    </lineage>
</organism>
<keyword evidence="4" id="KW-0812">Transmembrane</keyword>
<evidence type="ECO:0000256" key="5">
    <source>
        <dbReference type="ARBA" id="ARBA00022989"/>
    </source>
</evidence>
<keyword evidence="6" id="KW-0472">Membrane</keyword>
<protein>
    <recommendedName>
        <fullName evidence="8">Polysaccharide chain length determinant N-terminal domain-containing protein</fullName>
    </recommendedName>
</protein>
<dbReference type="PANTHER" id="PTHR32309">
    <property type="entry name" value="TYROSINE-PROTEIN KINASE"/>
    <property type="match status" value="1"/>
</dbReference>
<name>A0A8J3T0Y4_9ACTN</name>
<dbReference type="EMBL" id="BOOK01000005">
    <property type="protein sequence ID" value="GIH99088.1"/>
    <property type="molecule type" value="Genomic_DNA"/>
</dbReference>
<feature type="domain" description="Polysaccharide chain length determinant N-terminal" evidence="8">
    <location>
        <begin position="19"/>
        <end position="101"/>
    </location>
</feature>
<gene>
    <name evidence="9" type="ORF">Pta02_10970</name>
</gene>
<evidence type="ECO:0000256" key="1">
    <source>
        <dbReference type="ARBA" id="ARBA00004651"/>
    </source>
</evidence>
<comment type="caution">
    <text evidence="9">The sequence shown here is derived from an EMBL/GenBank/DDBJ whole genome shotgun (WGS) entry which is preliminary data.</text>
</comment>
<evidence type="ECO:0000256" key="4">
    <source>
        <dbReference type="ARBA" id="ARBA00022692"/>
    </source>
</evidence>
<dbReference type="Proteomes" id="UP000634476">
    <property type="component" value="Unassembled WGS sequence"/>
</dbReference>
<sequence length="575" mass="58533">MSLSPDPSPDTAVRRSGGDLADYAALLRRRWPIFLLCLLAGTGGGVALLSSTPPSYTASAHVLVTATGVQEPTNQVTGRQREALNLDTEAQIAQSAVVARKAEKALKGDLDPVDVNVPPNTSVLEISYTAADPNSAAAGASAYAQAYLAHRREAAAQALGVQLESFHDKLKQLDKGMTEVVAELPGLARGGAERTIALQRRSVLSRQIYNLTVKYDELRTVAVTPGSVISEAVAPDAPSAPSPPLYVGSGFMLGLLSGVALAWLRDRLDPGIRTVPDVMRLTGLDVVSGERVRDLSGTAGAVVLVPLPGASAREVRRALRELRGGRVPVVGAVVTARDKRPGRRPRGDGHRPDPAPAAPGRSADARVAAAIESAVASNTATPDPVASNTVTPSLVASNAATPNPVTPAAVTSNPATPNAVTSGPSRAVGSGPATGPSPAPGRRTSPKPAPPGHPVLPDSPVIGHPALSGPVPAAGRSTSPDPASAAGRSTPPGPAPATGRHTSPDPAPARRSASPEAGAPTTEISVDDVRAAMRRTGLPSAGLAVPSAQSEPAEGSPETTPLVQFPVVGKKVFPQ</sequence>
<comment type="similarity">
    <text evidence="2">Belongs to the CpsC/CapA family.</text>
</comment>
<dbReference type="RefSeq" id="WP_203873538.1">
    <property type="nucleotide sequence ID" value="NZ_BOOK01000005.1"/>
</dbReference>
<evidence type="ECO:0000256" key="7">
    <source>
        <dbReference type="SAM" id="MobiDB-lite"/>
    </source>
</evidence>
<keyword evidence="5" id="KW-1133">Transmembrane helix</keyword>
<dbReference type="PANTHER" id="PTHR32309:SF31">
    <property type="entry name" value="CAPSULAR EXOPOLYSACCHARIDE FAMILY"/>
    <property type="match status" value="1"/>
</dbReference>
<feature type="compositionally biased region" description="Polar residues" evidence="7">
    <location>
        <begin position="413"/>
        <end position="424"/>
    </location>
</feature>
<reference evidence="9" key="1">
    <citation type="submission" date="2021-01" db="EMBL/GenBank/DDBJ databases">
        <title>Whole genome shotgun sequence of Planobispora takensis NBRC 109077.</title>
        <authorList>
            <person name="Komaki H."/>
            <person name="Tamura T."/>
        </authorList>
    </citation>
    <scope>NUCLEOTIDE SEQUENCE</scope>
    <source>
        <strain evidence="9">NBRC 109077</strain>
    </source>
</reference>
<proteinExistence type="inferred from homology"/>
<accession>A0A8J3T0Y4</accession>
<feature type="region of interest" description="Disordered" evidence="7">
    <location>
        <begin position="405"/>
        <end position="562"/>
    </location>
</feature>